<dbReference type="Proteomes" id="UP000631114">
    <property type="component" value="Unassembled WGS sequence"/>
</dbReference>
<protein>
    <submittedName>
        <fullName evidence="2">Uncharacterized protein</fullName>
    </submittedName>
</protein>
<dbReference type="AlphaFoldDB" id="A0A835I418"/>
<dbReference type="PANTHER" id="PTHR31169:SF8">
    <property type="entry name" value="ZINC-FINGER DOMAIN OF MONOAMINE-OXIDASE A REPRESSOR R1 PROTEIN"/>
    <property type="match status" value="1"/>
</dbReference>
<accession>A0A835I418</accession>
<dbReference type="OrthoDB" id="298344at2759"/>
<proteinExistence type="predicted"/>
<dbReference type="InterPro" id="IPR040221">
    <property type="entry name" value="CDCA7/CDA7L"/>
</dbReference>
<dbReference type="PANTHER" id="PTHR31169">
    <property type="entry name" value="OS05G0300700 PROTEIN"/>
    <property type="match status" value="1"/>
</dbReference>
<dbReference type="EMBL" id="JADFTS010000004">
    <property type="protein sequence ID" value="KAF9608743.1"/>
    <property type="molecule type" value="Genomic_DNA"/>
</dbReference>
<gene>
    <name evidence="2" type="ORF">IFM89_010875</name>
</gene>
<dbReference type="GO" id="GO:0006355">
    <property type="term" value="P:regulation of DNA-templated transcription"/>
    <property type="evidence" value="ECO:0007669"/>
    <property type="project" value="InterPro"/>
</dbReference>
<feature type="coiled-coil region" evidence="1">
    <location>
        <begin position="164"/>
        <end position="191"/>
    </location>
</feature>
<keyword evidence="1" id="KW-0175">Coiled coil</keyword>
<dbReference type="GO" id="GO:0005634">
    <property type="term" value="C:nucleus"/>
    <property type="evidence" value="ECO:0007669"/>
    <property type="project" value="TreeGrafter"/>
</dbReference>
<comment type="caution">
    <text evidence="2">The sequence shown here is derived from an EMBL/GenBank/DDBJ whole genome shotgun (WGS) entry which is preliminary data.</text>
</comment>
<sequence length="239" mass="26916">MANAIPILFGCNSLGLAASVGSIILHGVGHCRRSERDETKDHFQSPHSVPGPKNGMLYKILKLKEDEPESVLRELTAGCSRRRSQYSSIAQFNIHLISLIQKDMGEEDFRGWIDKQKERLVKRGKEAKLKVLAARDKERRLKQHIMQDDVAKEIISRNGAPLSISEHESLISRIKDEAAKARAEKLEAIELVPKLGHECKPLVRIYGFYITSCQSFLLTSRDSSSHDISNDCIRTNVKS</sequence>
<keyword evidence="3" id="KW-1185">Reference proteome</keyword>
<reference evidence="2 3" key="1">
    <citation type="submission" date="2020-10" db="EMBL/GenBank/DDBJ databases">
        <title>The Coptis chinensis genome and diversification of protoberbering-type alkaloids.</title>
        <authorList>
            <person name="Wang B."/>
            <person name="Shu S."/>
            <person name="Song C."/>
            <person name="Liu Y."/>
        </authorList>
    </citation>
    <scope>NUCLEOTIDE SEQUENCE [LARGE SCALE GENOMIC DNA]</scope>
    <source>
        <strain evidence="2">HL-2020</strain>
        <tissue evidence="2">Leaf</tissue>
    </source>
</reference>
<evidence type="ECO:0000313" key="2">
    <source>
        <dbReference type="EMBL" id="KAF9608743.1"/>
    </source>
</evidence>
<name>A0A835I418_9MAGN</name>
<evidence type="ECO:0000256" key="1">
    <source>
        <dbReference type="SAM" id="Coils"/>
    </source>
</evidence>
<evidence type="ECO:0000313" key="3">
    <source>
        <dbReference type="Proteomes" id="UP000631114"/>
    </source>
</evidence>
<organism evidence="2 3">
    <name type="scientific">Coptis chinensis</name>
    <dbReference type="NCBI Taxonomy" id="261450"/>
    <lineage>
        <taxon>Eukaryota</taxon>
        <taxon>Viridiplantae</taxon>
        <taxon>Streptophyta</taxon>
        <taxon>Embryophyta</taxon>
        <taxon>Tracheophyta</taxon>
        <taxon>Spermatophyta</taxon>
        <taxon>Magnoliopsida</taxon>
        <taxon>Ranunculales</taxon>
        <taxon>Ranunculaceae</taxon>
        <taxon>Coptidoideae</taxon>
        <taxon>Coptis</taxon>
    </lineage>
</organism>